<evidence type="ECO:0000313" key="2">
    <source>
        <dbReference type="EMBL" id="KAK3851725.1"/>
    </source>
</evidence>
<comment type="caution">
    <text evidence="2">The sequence shown here is derived from an EMBL/GenBank/DDBJ whole genome shotgun (WGS) entry which is preliminary data.</text>
</comment>
<protein>
    <submittedName>
        <fullName evidence="2">Uncharacterized protein</fullName>
    </submittedName>
</protein>
<feature type="compositionally biased region" description="Polar residues" evidence="1">
    <location>
        <begin position="462"/>
        <end position="473"/>
    </location>
</feature>
<dbReference type="Proteomes" id="UP001286313">
    <property type="component" value="Unassembled WGS sequence"/>
</dbReference>
<accession>A0AAE1BMT8</accession>
<dbReference type="EMBL" id="JAWQEG010007760">
    <property type="protein sequence ID" value="KAK3851725.1"/>
    <property type="molecule type" value="Genomic_DNA"/>
</dbReference>
<dbReference type="AlphaFoldDB" id="A0AAE1BMT8"/>
<feature type="region of interest" description="Disordered" evidence="1">
    <location>
        <begin position="433"/>
        <end position="475"/>
    </location>
</feature>
<gene>
    <name evidence="2" type="ORF">Pcinc_041645</name>
</gene>
<dbReference type="PANTHER" id="PTHR46888">
    <property type="entry name" value="ZINC KNUCKLE DOMAINCONTAINING PROTEIN-RELATED"/>
    <property type="match status" value="1"/>
</dbReference>
<feature type="compositionally biased region" description="Polar residues" evidence="1">
    <location>
        <begin position="82"/>
        <end position="93"/>
    </location>
</feature>
<reference evidence="2" key="1">
    <citation type="submission" date="2023-10" db="EMBL/GenBank/DDBJ databases">
        <title>Genome assemblies of two species of porcelain crab, Petrolisthes cinctipes and Petrolisthes manimaculis (Anomura: Porcellanidae).</title>
        <authorList>
            <person name="Angst P."/>
        </authorList>
    </citation>
    <scope>NUCLEOTIDE SEQUENCE</scope>
    <source>
        <strain evidence="2">PB745_01</strain>
        <tissue evidence="2">Gill</tissue>
    </source>
</reference>
<evidence type="ECO:0000256" key="1">
    <source>
        <dbReference type="SAM" id="MobiDB-lite"/>
    </source>
</evidence>
<proteinExistence type="predicted"/>
<dbReference type="PANTHER" id="PTHR46888:SF13">
    <property type="entry name" value="RIBONUCLEASE H"/>
    <property type="match status" value="1"/>
</dbReference>
<keyword evidence="3" id="KW-1185">Reference proteome</keyword>
<sequence length="577" mass="65387">MSNSSNDFDVSKNIKFVPKFDEDSPDDFFCLFEKIAKHMEWPTSRWSFLAQAKQKGNDVTRRASHLYSQQGGKSSLGGASLPDSSKTFETSSELPFVSKPDTPAFAITRNMTRNNHDVLDNNAYGSNVNDNPSGFDISSLFEDSTVDSESSKNTQVQDHLPSDHACVLEKLLKTFPQICGDVPRQCRMVEHDIVLVEEEFIKTPTVEQLTASMRKSDWVTLANFYKVEIKSGSTKSELKECVLQQLVLKEILSLEALDLIEDKQSSDNLMQLKRLELEDKKAQRAHELLLKEIEANEREKERQFFIHNPAAAMSNSSNDFDVSKNIKFVPKFDEDSPDDFFCLFEKIAKHMEWPTSRWSFLAQSVFVGKARSVFVSLQDDQSNNYVILKECVLGAYDQIPENHRQTFRKCKIEESQTYLEFVRHKTKLFDRAKQKGNDVTRRASHLYSQQGGKSSLGGASLPDSSKTFETSSELPFVSKPDTPAFAITRNMTRNNHDVLDNNAYGSNVNDNPSGFDISSLFEDSTVDSESSKNTQVQDHLPSDHACVLEKLLKTFPQICGDVPRQCRMVEHDIVLVE</sequence>
<name>A0AAE1BMT8_PETCI</name>
<feature type="non-terminal residue" evidence="2">
    <location>
        <position position="1"/>
    </location>
</feature>
<organism evidence="2 3">
    <name type="scientific">Petrolisthes cinctipes</name>
    <name type="common">Flat porcelain crab</name>
    <dbReference type="NCBI Taxonomy" id="88211"/>
    <lineage>
        <taxon>Eukaryota</taxon>
        <taxon>Metazoa</taxon>
        <taxon>Ecdysozoa</taxon>
        <taxon>Arthropoda</taxon>
        <taxon>Crustacea</taxon>
        <taxon>Multicrustacea</taxon>
        <taxon>Malacostraca</taxon>
        <taxon>Eumalacostraca</taxon>
        <taxon>Eucarida</taxon>
        <taxon>Decapoda</taxon>
        <taxon>Pleocyemata</taxon>
        <taxon>Anomura</taxon>
        <taxon>Galatheoidea</taxon>
        <taxon>Porcellanidae</taxon>
        <taxon>Petrolisthes</taxon>
    </lineage>
</organism>
<feature type="region of interest" description="Disordered" evidence="1">
    <location>
        <begin position="60"/>
        <end position="94"/>
    </location>
</feature>
<evidence type="ECO:0000313" key="3">
    <source>
        <dbReference type="Proteomes" id="UP001286313"/>
    </source>
</evidence>